<sequence>MQHDSISLQRALLMALWEAIHLDYGRYDHFCFGIKEDRVMALWKAIHLDYGRYDHFCFGIKEDRVMALWKAIHLDYGRYDHFCFGIKEDRVGKIEKVKKDLVRRVQLGDGMEGLRRLLRAEKVLSYSYPFAYYMFGDNLYKDGLTEEQRELKQCLFEMQQQHLEAMAEKLSLLLLSNRSEGSRMEILDLSRTTEKYCRRFYDCFRNNELVPIQQFAASCKV</sequence>
<name>A0AAV1CE25_OLDCO</name>
<protein>
    <submittedName>
        <fullName evidence="2">OLC1v1029189C1</fullName>
    </submittedName>
</protein>
<dbReference type="Proteomes" id="UP001161247">
    <property type="component" value="Chromosome 2"/>
</dbReference>
<evidence type="ECO:0000313" key="3">
    <source>
        <dbReference type="Proteomes" id="UP001161247"/>
    </source>
</evidence>
<dbReference type="InterPro" id="IPR045840">
    <property type="entry name" value="Ariadne"/>
</dbReference>
<dbReference type="AlphaFoldDB" id="A0AAV1CE25"/>
<dbReference type="EMBL" id="OX459119">
    <property type="protein sequence ID" value="CAI9093640.1"/>
    <property type="molecule type" value="Genomic_DNA"/>
</dbReference>
<reference evidence="2" key="1">
    <citation type="submission" date="2023-03" db="EMBL/GenBank/DDBJ databases">
        <authorList>
            <person name="Julca I."/>
        </authorList>
    </citation>
    <scope>NUCLEOTIDE SEQUENCE</scope>
</reference>
<dbReference type="Pfam" id="PF19422">
    <property type="entry name" value="Ariadne"/>
    <property type="match status" value="1"/>
</dbReference>
<evidence type="ECO:0000313" key="2">
    <source>
        <dbReference type="EMBL" id="CAI9093640.1"/>
    </source>
</evidence>
<accession>A0AAV1CE25</accession>
<keyword evidence="3" id="KW-1185">Reference proteome</keyword>
<feature type="domain" description="Ariadne" evidence="1">
    <location>
        <begin position="111"/>
        <end position="213"/>
    </location>
</feature>
<organism evidence="2 3">
    <name type="scientific">Oldenlandia corymbosa var. corymbosa</name>
    <dbReference type="NCBI Taxonomy" id="529605"/>
    <lineage>
        <taxon>Eukaryota</taxon>
        <taxon>Viridiplantae</taxon>
        <taxon>Streptophyta</taxon>
        <taxon>Embryophyta</taxon>
        <taxon>Tracheophyta</taxon>
        <taxon>Spermatophyta</taxon>
        <taxon>Magnoliopsida</taxon>
        <taxon>eudicotyledons</taxon>
        <taxon>Gunneridae</taxon>
        <taxon>Pentapetalae</taxon>
        <taxon>asterids</taxon>
        <taxon>lamiids</taxon>
        <taxon>Gentianales</taxon>
        <taxon>Rubiaceae</taxon>
        <taxon>Rubioideae</taxon>
        <taxon>Spermacoceae</taxon>
        <taxon>Hedyotis-Oldenlandia complex</taxon>
        <taxon>Oldenlandia</taxon>
    </lineage>
</organism>
<gene>
    <name evidence="2" type="ORF">OLC1_LOCUS5000</name>
</gene>
<proteinExistence type="predicted"/>
<dbReference type="Gene3D" id="1.20.120.1750">
    <property type="match status" value="1"/>
</dbReference>
<evidence type="ECO:0000259" key="1">
    <source>
        <dbReference type="Pfam" id="PF19422"/>
    </source>
</evidence>